<dbReference type="Pfam" id="PF07248">
    <property type="entry name" value="DUF1431"/>
    <property type="match status" value="1"/>
</dbReference>
<feature type="region of interest" description="Disordered" evidence="1">
    <location>
        <begin position="1"/>
        <end position="43"/>
    </location>
</feature>
<accession>A0A482W294</accession>
<evidence type="ECO:0000256" key="1">
    <source>
        <dbReference type="SAM" id="MobiDB-lite"/>
    </source>
</evidence>
<feature type="compositionally biased region" description="Basic and acidic residues" evidence="1">
    <location>
        <begin position="9"/>
        <end position="23"/>
    </location>
</feature>
<dbReference type="InterPro" id="IPR006611">
    <property type="entry name" value="DUF1431_DROsp"/>
</dbReference>
<dbReference type="Proteomes" id="UP000292052">
    <property type="component" value="Unassembled WGS sequence"/>
</dbReference>
<keyword evidence="3" id="KW-1185">Reference proteome</keyword>
<feature type="compositionally biased region" description="Basic residues" evidence="1">
    <location>
        <begin position="505"/>
        <end position="515"/>
    </location>
</feature>
<gene>
    <name evidence="2" type="ORF">BDFB_007760</name>
</gene>
<feature type="compositionally biased region" description="Polar residues" evidence="1">
    <location>
        <begin position="522"/>
        <end position="537"/>
    </location>
</feature>
<proteinExistence type="predicted"/>
<evidence type="ECO:0000313" key="2">
    <source>
        <dbReference type="EMBL" id="RZC38859.1"/>
    </source>
</evidence>
<organism evidence="2 3">
    <name type="scientific">Asbolus verrucosus</name>
    <name type="common">Desert ironclad beetle</name>
    <dbReference type="NCBI Taxonomy" id="1661398"/>
    <lineage>
        <taxon>Eukaryota</taxon>
        <taxon>Metazoa</taxon>
        <taxon>Ecdysozoa</taxon>
        <taxon>Arthropoda</taxon>
        <taxon>Hexapoda</taxon>
        <taxon>Insecta</taxon>
        <taxon>Pterygota</taxon>
        <taxon>Neoptera</taxon>
        <taxon>Endopterygota</taxon>
        <taxon>Coleoptera</taxon>
        <taxon>Polyphaga</taxon>
        <taxon>Cucujiformia</taxon>
        <taxon>Tenebrionidae</taxon>
        <taxon>Pimeliinae</taxon>
        <taxon>Asbolus</taxon>
    </lineage>
</organism>
<protein>
    <submittedName>
        <fullName evidence="2">Neurofilament heavy polypeptide-like</fullName>
    </submittedName>
</protein>
<dbReference type="OrthoDB" id="6742557at2759"/>
<dbReference type="EMBL" id="QDEB01039230">
    <property type="protein sequence ID" value="RZC38859.1"/>
    <property type="molecule type" value="Genomic_DNA"/>
</dbReference>
<name>A0A482W294_ASBVE</name>
<comment type="caution">
    <text evidence="2">The sequence shown here is derived from an EMBL/GenBank/DDBJ whole genome shotgun (WGS) entry which is preliminary data.</text>
</comment>
<feature type="compositionally biased region" description="Basic and acidic residues" evidence="1">
    <location>
        <begin position="339"/>
        <end position="354"/>
    </location>
</feature>
<sequence length="537" mass="61211">MTPATRVPQESHEEAPDRTEEQPTFRYNVCQPRTSPVEKPSSVGDLVAAQKQSVKAAIEQQQLQPAMLPEYFQKQMERNALIHPEPEPSEENRINKGHSPNGGRRFQVSKTYANAILPLKSVKLANPFPEPVKMMMSRTVSDDEKAEQMLAESRSQRNFSDWGKAPQMPPYRNFSTEVKRWYSKTVGVDSDKCKKMSKAKKSCPKMKLGNCPPPARQRCDRLAKHIDCKKQEAPYPAYSEFCHEEIEEKPSECKLCPWKAEDNPNFKPQKKKIHTSASTNLKRSGLEMDWSEYISRVEEEPRTAAHEDEPIEGMQCDLRKVFCVSGGPQCERPKNRRCPPKEKDKRAKKQEERKKKPKGEYAGAKGIGEILELQDNQISLKQKSRHGPCKIRKFKFPTCDKKPAKKEETDHCHKKKKKPKIIDCPDEKQSGCLPPNLVVEEYSFSGEKHDKSKCPKVDLTINRPAVSGGVCESIDSDSVFKEEDDDPCKLKRKGNTKVCPGDLLKKKRRKPKKKTSGIITPVESNKTEPPQPTTRMM</sequence>
<feature type="compositionally biased region" description="Basic and acidic residues" evidence="1">
    <location>
        <begin position="84"/>
        <end position="94"/>
    </location>
</feature>
<dbReference type="AlphaFoldDB" id="A0A482W294"/>
<feature type="region of interest" description="Disordered" evidence="1">
    <location>
        <begin position="329"/>
        <end position="361"/>
    </location>
</feature>
<feature type="region of interest" description="Disordered" evidence="1">
    <location>
        <begin position="499"/>
        <end position="537"/>
    </location>
</feature>
<reference evidence="2 3" key="1">
    <citation type="submission" date="2017-03" db="EMBL/GenBank/DDBJ databases">
        <title>Genome of the blue death feigning beetle - Asbolus verrucosus.</title>
        <authorList>
            <person name="Rider S.D."/>
        </authorList>
    </citation>
    <scope>NUCLEOTIDE SEQUENCE [LARGE SCALE GENOMIC DNA]</scope>
    <source>
        <strain evidence="2">Butters</strain>
        <tissue evidence="2">Head and leg muscle</tissue>
    </source>
</reference>
<feature type="region of interest" description="Disordered" evidence="1">
    <location>
        <begin position="82"/>
        <end position="106"/>
    </location>
</feature>
<evidence type="ECO:0000313" key="3">
    <source>
        <dbReference type="Proteomes" id="UP000292052"/>
    </source>
</evidence>